<sequence length="184" mass="19065">MIRIGIFSVLYTVPASIVLGCHIYESSQQTAWLSALACPCEPQVRPLYSVVMLKYFMQLAVGITSGVWIWSGKTADAWRTFWRRLCSGGSAGRTGVSGAIGAGIGANLDGHRGAEQALIKQGPLGSGVMGYHQAVYGNTLPGAGVTSLGSMASASHHLLAPHVTSTAAANSGSASCCKQSLSHV</sequence>
<dbReference type="GO" id="GO:0060070">
    <property type="term" value="P:canonical Wnt signaling pathway"/>
    <property type="evidence" value="ECO:0007669"/>
    <property type="project" value="TreeGrafter"/>
</dbReference>
<organism evidence="4">
    <name type="scientific">Xenopsylla cheopis</name>
    <name type="common">Oriental rat flea</name>
    <name type="synonym">Pulex cheopis</name>
    <dbReference type="NCBI Taxonomy" id="163159"/>
    <lineage>
        <taxon>Eukaryota</taxon>
        <taxon>Metazoa</taxon>
        <taxon>Ecdysozoa</taxon>
        <taxon>Arthropoda</taxon>
        <taxon>Hexapoda</taxon>
        <taxon>Insecta</taxon>
        <taxon>Pterygota</taxon>
        <taxon>Neoptera</taxon>
        <taxon>Endopterygota</taxon>
        <taxon>Siphonaptera</taxon>
        <taxon>Pulicidae</taxon>
        <taxon>Xenopsyllinae</taxon>
        <taxon>Xenopsylla</taxon>
    </lineage>
</organism>
<reference evidence="4" key="1">
    <citation type="submission" date="2020-03" db="EMBL/GenBank/DDBJ databases">
        <title>Transcriptomic Profiling of the Digestive Tract of the Rat Flea, Xenopsylla cheopis, Following Blood Feeding and Infection with Yersinia pestis.</title>
        <authorList>
            <person name="Bland D.M."/>
            <person name="Martens C.A."/>
            <person name="Virtaneva K."/>
            <person name="Kanakabandi K."/>
            <person name="Long D."/>
            <person name="Rosenke R."/>
            <person name="Saturday G.A."/>
            <person name="Hoyt F.H."/>
            <person name="Bruno D.P."/>
            <person name="Ribeiro J.M.C."/>
            <person name="Hinnebusch J."/>
        </authorList>
    </citation>
    <scope>NUCLEOTIDE SEQUENCE</scope>
</reference>
<accession>A0A6M2DYV8</accession>
<dbReference type="PROSITE" id="PS51257">
    <property type="entry name" value="PROKAR_LIPOPROTEIN"/>
    <property type="match status" value="1"/>
</dbReference>
<evidence type="ECO:0000256" key="1">
    <source>
        <dbReference type="ARBA" id="ARBA00022473"/>
    </source>
</evidence>
<dbReference type="PANTHER" id="PTHR11309">
    <property type="entry name" value="FRIZZLED"/>
    <property type="match status" value="1"/>
</dbReference>
<protein>
    <submittedName>
        <fullName evidence="4">Putative secreted protein</fullName>
    </submittedName>
</protein>
<dbReference type="GO" id="GO:0035567">
    <property type="term" value="P:non-canonical Wnt signaling pathway"/>
    <property type="evidence" value="ECO:0007669"/>
    <property type="project" value="TreeGrafter"/>
</dbReference>
<evidence type="ECO:0000259" key="3">
    <source>
        <dbReference type="SMART" id="SM01330"/>
    </source>
</evidence>
<dbReference type="GO" id="GO:0005886">
    <property type="term" value="C:plasma membrane"/>
    <property type="evidence" value="ECO:0007669"/>
    <property type="project" value="TreeGrafter"/>
</dbReference>
<dbReference type="InterPro" id="IPR000539">
    <property type="entry name" value="Frizzled/Smoothened_7TM"/>
</dbReference>
<feature type="domain" description="Frizzled/Smoothened 7TM" evidence="3">
    <location>
        <begin position="1"/>
        <end position="88"/>
    </location>
</feature>
<proteinExistence type="predicted"/>
<evidence type="ECO:0000256" key="2">
    <source>
        <dbReference type="ARBA" id="ARBA00023170"/>
    </source>
</evidence>
<dbReference type="Gene3D" id="1.20.1070.10">
    <property type="entry name" value="Rhodopsin 7-helix transmembrane proteins"/>
    <property type="match status" value="1"/>
</dbReference>
<dbReference type="SMART" id="SM01330">
    <property type="entry name" value="Frizzled"/>
    <property type="match status" value="1"/>
</dbReference>
<dbReference type="Pfam" id="PF01534">
    <property type="entry name" value="Frizzled"/>
    <property type="match status" value="1"/>
</dbReference>
<dbReference type="GO" id="GO:0042813">
    <property type="term" value="F:Wnt receptor activity"/>
    <property type="evidence" value="ECO:0007669"/>
    <property type="project" value="TreeGrafter"/>
</dbReference>
<name>A0A6M2DYV8_XENCH</name>
<keyword evidence="2" id="KW-0675">Receptor</keyword>
<dbReference type="PANTHER" id="PTHR11309:SF126">
    <property type="entry name" value="FRIZZLED-2"/>
    <property type="match status" value="1"/>
</dbReference>
<dbReference type="GO" id="GO:0017147">
    <property type="term" value="F:Wnt-protein binding"/>
    <property type="evidence" value="ECO:0007669"/>
    <property type="project" value="TreeGrafter"/>
</dbReference>
<evidence type="ECO:0000313" key="4">
    <source>
        <dbReference type="EMBL" id="NOV50890.1"/>
    </source>
</evidence>
<dbReference type="AlphaFoldDB" id="A0A6M2DYV8"/>
<keyword evidence="1" id="KW-0217">Developmental protein</keyword>
<dbReference type="InterPro" id="IPR015526">
    <property type="entry name" value="Frizzled/SFRP"/>
</dbReference>
<dbReference type="EMBL" id="GIIL01007164">
    <property type="protein sequence ID" value="NOV50890.1"/>
    <property type="molecule type" value="Transcribed_RNA"/>
</dbReference>